<accession>A0A2S2PIA2</accession>
<name>A0A2S2PIA2_SCHGA</name>
<reference evidence="1" key="1">
    <citation type="submission" date="2018-04" db="EMBL/GenBank/DDBJ databases">
        <title>Transcriptome of Schizaphis graminum biotype I.</title>
        <authorList>
            <person name="Scully E.D."/>
            <person name="Geib S.M."/>
            <person name="Palmer N.A."/>
            <person name="Koch K."/>
            <person name="Bradshaw J."/>
            <person name="Heng-Moss T."/>
            <person name="Sarath G."/>
        </authorList>
    </citation>
    <scope>NUCLEOTIDE SEQUENCE</scope>
</reference>
<dbReference type="AlphaFoldDB" id="A0A2S2PIA2"/>
<gene>
    <name evidence="1" type="ORF">g.57870</name>
</gene>
<dbReference type="EMBL" id="GGMR01015997">
    <property type="protein sequence ID" value="MBY28616.1"/>
    <property type="molecule type" value="Transcribed_RNA"/>
</dbReference>
<evidence type="ECO:0000313" key="1">
    <source>
        <dbReference type="EMBL" id="MBY28616.1"/>
    </source>
</evidence>
<proteinExistence type="predicted"/>
<sequence length="113" mass="12521">MAVFKQHNEIVFFGSSSNRRCFFSYVRAVYPAHPSTSSTLCKFGCHRHSTRDTGYSHNAASGDRVTHTWTNAVGGSFWPTTWTRPVDSRGAYGLVQVGIDDLTIVSDTFARVA</sequence>
<organism evidence="1">
    <name type="scientific">Schizaphis graminum</name>
    <name type="common">Green bug aphid</name>
    <dbReference type="NCBI Taxonomy" id="13262"/>
    <lineage>
        <taxon>Eukaryota</taxon>
        <taxon>Metazoa</taxon>
        <taxon>Ecdysozoa</taxon>
        <taxon>Arthropoda</taxon>
        <taxon>Hexapoda</taxon>
        <taxon>Insecta</taxon>
        <taxon>Pterygota</taxon>
        <taxon>Neoptera</taxon>
        <taxon>Paraneoptera</taxon>
        <taxon>Hemiptera</taxon>
        <taxon>Sternorrhyncha</taxon>
        <taxon>Aphidomorpha</taxon>
        <taxon>Aphidoidea</taxon>
        <taxon>Aphididae</taxon>
        <taxon>Aphidini</taxon>
        <taxon>Schizaphis</taxon>
    </lineage>
</organism>
<protein>
    <submittedName>
        <fullName evidence="1">Uncharacterized protein</fullName>
    </submittedName>
</protein>